<protein>
    <submittedName>
        <fullName evidence="3">Uncharacterized protein</fullName>
    </submittedName>
</protein>
<dbReference type="EMBL" id="UINC01178976">
    <property type="protein sequence ID" value="SVD87427.1"/>
    <property type="molecule type" value="Genomic_DNA"/>
</dbReference>
<keyword evidence="1" id="KW-0808">Transferase</keyword>
<feature type="non-terminal residue" evidence="3">
    <location>
        <position position="50"/>
    </location>
</feature>
<accession>A0A382YVY0</accession>
<organism evidence="3">
    <name type="scientific">marine metagenome</name>
    <dbReference type="NCBI Taxonomy" id="408172"/>
    <lineage>
        <taxon>unclassified sequences</taxon>
        <taxon>metagenomes</taxon>
        <taxon>ecological metagenomes</taxon>
    </lineage>
</organism>
<feature type="non-terminal residue" evidence="3">
    <location>
        <position position="1"/>
    </location>
</feature>
<name>A0A382YVY0_9ZZZZ</name>
<dbReference type="SUPFAM" id="SSF53448">
    <property type="entry name" value="Nucleotide-diphospho-sugar transferases"/>
    <property type="match status" value="1"/>
</dbReference>
<dbReference type="PANTHER" id="PTHR42866">
    <property type="entry name" value="3-DEOXY-MANNO-OCTULOSONATE CYTIDYLYLTRANSFERASE"/>
    <property type="match status" value="1"/>
</dbReference>
<sequence>MKGTRLPGKPLIKILDKTIIWRVWNQCQQVHPADKIFVATEDIEIKKHCD</sequence>
<proteinExistence type="predicted"/>
<keyword evidence="2" id="KW-0548">Nucleotidyltransferase</keyword>
<reference evidence="3" key="1">
    <citation type="submission" date="2018-05" db="EMBL/GenBank/DDBJ databases">
        <authorList>
            <person name="Lanie J.A."/>
            <person name="Ng W.-L."/>
            <person name="Kazmierczak K.M."/>
            <person name="Andrzejewski T.M."/>
            <person name="Davidsen T.M."/>
            <person name="Wayne K.J."/>
            <person name="Tettelin H."/>
            <person name="Glass J.I."/>
            <person name="Rusch D."/>
            <person name="Podicherti R."/>
            <person name="Tsui H.-C.T."/>
            <person name="Winkler M.E."/>
        </authorList>
    </citation>
    <scope>NUCLEOTIDE SEQUENCE</scope>
</reference>
<dbReference type="Pfam" id="PF02348">
    <property type="entry name" value="CTP_transf_3"/>
    <property type="match status" value="1"/>
</dbReference>
<evidence type="ECO:0000256" key="1">
    <source>
        <dbReference type="ARBA" id="ARBA00022679"/>
    </source>
</evidence>
<dbReference type="GO" id="GO:0008690">
    <property type="term" value="F:3-deoxy-manno-octulosonate cytidylyltransferase activity"/>
    <property type="evidence" value="ECO:0007669"/>
    <property type="project" value="TreeGrafter"/>
</dbReference>
<dbReference type="InterPro" id="IPR029044">
    <property type="entry name" value="Nucleotide-diphossugar_trans"/>
</dbReference>
<dbReference type="InterPro" id="IPR003329">
    <property type="entry name" value="Cytidylyl_trans"/>
</dbReference>
<dbReference type="GO" id="GO:0005829">
    <property type="term" value="C:cytosol"/>
    <property type="evidence" value="ECO:0007669"/>
    <property type="project" value="TreeGrafter"/>
</dbReference>
<dbReference type="PANTHER" id="PTHR42866:SF2">
    <property type="entry name" value="3-DEOXY-MANNO-OCTULOSONATE CYTIDYLYLTRANSFERASE, MITOCHONDRIAL"/>
    <property type="match status" value="1"/>
</dbReference>
<evidence type="ECO:0000313" key="3">
    <source>
        <dbReference type="EMBL" id="SVD87427.1"/>
    </source>
</evidence>
<gene>
    <name evidence="3" type="ORF">METZ01_LOCUS440281</name>
</gene>
<dbReference type="Gene3D" id="3.90.550.10">
    <property type="entry name" value="Spore Coat Polysaccharide Biosynthesis Protein SpsA, Chain A"/>
    <property type="match status" value="1"/>
</dbReference>
<dbReference type="AlphaFoldDB" id="A0A382YVY0"/>
<evidence type="ECO:0000256" key="2">
    <source>
        <dbReference type="ARBA" id="ARBA00022695"/>
    </source>
</evidence>